<reference evidence="2" key="1">
    <citation type="submission" date="2022-11" db="UniProtKB">
        <authorList>
            <consortium name="WormBaseParasite"/>
        </authorList>
    </citation>
    <scope>IDENTIFICATION</scope>
</reference>
<dbReference type="Proteomes" id="UP000887569">
    <property type="component" value="Unplaced"/>
</dbReference>
<dbReference type="WBParaSite" id="PgR027_g014_t02">
    <property type="protein sequence ID" value="PgR027_g014_t02"/>
    <property type="gene ID" value="PgR027_g014"/>
</dbReference>
<evidence type="ECO:0000313" key="1">
    <source>
        <dbReference type="Proteomes" id="UP000887569"/>
    </source>
</evidence>
<accession>A0A915B7I5</accession>
<proteinExistence type="predicted"/>
<evidence type="ECO:0000313" key="2">
    <source>
        <dbReference type="WBParaSite" id="PgR027_g014_t02"/>
    </source>
</evidence>
<protein>
    <submittedName>
        <fullName evidence="2">Uncharacterized protein</fullName>
    </submittedName>
</protein>
<name>A0A915B7I5_PARUN</name>
<sequence>MMGGMGHTENKKMNAEKMSAKVAMLLEKAECDLCMTRKSFKKVNFQQPLLLE</sequence>
<dbReference type="AlphaFoldDB" id="A0A915B7I5"/>
<organism evidence="1 2">
    <name type="scientific">Parascaris univalens</name>
    <name type="common">Nematode worm</name>
    <dbReference type="NCBI Taxonomy" id="6257"/>
    <lineage>
        <taxon>Eukaryota</taxon>
        <taxon>Metazoa</taxon>
        <taxon>Ecdysozoa</taxon>
        <taxon>Nematoda</taxon>
        <taxon>Chromadorea</taxon>
        <taxon>Rhabditida</taxon>
        <taxon>Spirurina</taxon>
        <taxon>Ascaridomorpha</taxon>
        <taxon>Ascaridoidea</taxon>
        <taxon>Ascarididae</taxon>
        <taxon>Parascaris</taxon>
    </lineage>
</organism>
<keyword evidence="1" id="KW-1185">Reference proteome</keyword>